<feature type="region of interest" description="Disordered" evidence="1">
    <location>
        <begin position="1"/>
        <end position="40"/>
    </location>
</feature>
<name>A0A9N9GJU6_9GLOM</name>
<keyword evidence="3" id="KW-1185">Reference proteome</keyword>
<dbReference type="EMBL" id="CAJVPJ010001898">
    <property type="protein sequence ID" value="CAG8607195.1"/>
    <property type="molecule type" value="Genomic_DNA"/>
</dbReference>
<gene>
    <name evidence="2" type="ORF">POCULU_LOCUS7767</name>
</gene>
<dbReference type="Proteomes" id="UP000789572">
    <property type="component" value="Unassembled WGS sequence"/>
</dbReference>
<feature type="compositionally biased region" description="Acidic residues" evidence="1">
    <location>
        <begin position="1"/>
        <end position="10"/>
    </location>
</feature>
<dbReference type="AlphaFoldDB" id="A0A9N9GJU6"/>
<organism evidence="2 3">
    <name type="scientific">Paraglomus occultum</name>
    <dbReference type="NCBI Taxonomy" id="144539"/>
    <lineage>
        <taxon>Eukaryota</taxon>
        <taxon>Fungi</taxon>
        <taxon>Fungi incertae sedis</taxon>
        <taxon>Mucoromycota</taxon>
        <taxon>Glomeromycotina</taxon>
        <taxon>Glomeromycetes</taxon>
        <taxon>Paraglomerales</taxon>
        <taxon>Paraglomeraceae</taxon>
        <taxon>Paraglomus</taxon>
    </lineage>
</organism>
<evidence type="ECO:0000313" key="2">
    <source>
        <dbReference type="EMBL" id="CAG8607195.1"/>
    </source>
</evidence>
<proteinExistence type="predicted"/>
<protein>
    <submittedName>
        <fullName evidence="2">7360_t:CDS:1</fullName>
    </submittedName>
</protein>
<comment type="caution">
    <text evidence="2">The sequence shown here is derived from an EMBL/GenBank/DDBJ whole genome shotgun (WGS) entry which is preliminary data.</text>
</comment>
<evidence type="ECO:0000313" key="3">
    <source>
        <dbReference type="Proteomes" id="UP000789572"/>
    </source>
</evidence>
<evidence type="ECO:0000256" key="1">
    <source>
        <dbReference type="SAM" id="MobiDB-lite"/>
    </source>
</evidence>
<accession>A0A9N9GJU6</accession>
<sequence>MDEIIEDDDPMYDRKGTNTAMRKCRKQRSNDDVKSENGES</sequence>
<feature type="compositionally biased region" description="Basic and acidic residues" evidence="1">
    <location>
        <begin position="28"/>
        <end position="40"/>
    </location>
</feature>
<reference evidence="2" key="1">
    <citation type="submission" date="2021-06" db="EMBL/GenBank/DDBJ databases">
        <authorList>
            <person name="Kallberg Y."/>
            <person name="Tangrot J."/>
            <person name="Rosling A."/>
        </authorList>
    </citation>
    <scope>NUCLEOTIDE SEQUENCE</scope>
    <source>
        <strain evidence="2">IA702</strain>
    </source>
</reference>